<evidence type="ECO:0000313" key="7">
    <source>
        <dbReference type="Proteomes" id="UP000198757"/>
    </source>
</evidence>
<evidence type="ECO:0000256" key="1">
    <source>
        <dbReference type="ARBA" id="ARBA00001933"/>
    </source>
</evidence>
<keyword evidence="3" id="KW-0663">Pyridoxal phosphate</keyword>
<dbReference type="Gene3D" id="3.10.580.10">
    <property type="entry name" value="CBS-domain"/>
    <property type="match status" value="1"/>
</dbReference>
<dbReference type="InterPro" id="IPR050214">
    <property type="entry name" value="Cys_Synth/Cystath_Beta-Synth"/>
</dbReference>
<sequence>MEIKNNILETIGNTPLIRLNRITKALPCTVVAKVDYFNPGNSIKDRMAIKMIEVAEAEGHLKPGGTIIEGTSGNTGMGLALGAIVKGYKCIFVTTDKQSKEKADVLKAMGAEVIVCPTNVEPEDPQSYYSVAARLAKETPNAYHMNQYDNLANRQAHYETTGPEIWRQTEGKITHLVCTAGTGGTITGTAKYLKEQNPNIRVWAVDAYGSLLTKYFNTGEEDLNEVYPYFSEGFGEDFVPKNYDMSVIDAFTQVTDKDGAVMARKLAKEEGLFCGYSAGSCIKGLLQLKDSLTKDDLVVCIFHDHGSRYVAKIYNDQWMMERGFLEVKTFKDIISSRKNRQLVTIPSTAAVSEAVELMRKYDIEHIPVMDNGAVVGAVSEGGLFQKIFSDPNIKNESLQNILEPAYPIVAFDTPVERIGSLISKANGAVLAQDEAGNYHIVTKYDIVQSVAK</sequence>
<dbReference type="PROSITE" id="PS51371">
    <property type="entry name" value="CBS"/>
    <property type="match status" value="1"/>
</dbReference>
<dbReference type="InterPro" id="IPR046342">
    <property type="entry name" value="CBS_dom_sf"/>
</dbReference>
<keyword evidence="4" id="KW-0129">CBS domain</keyword>
<dbReference type="InterPro" id="IPR001926">
    <property type="entry name" value="TrpB-like_PALP"/>
</dbReference>
<dbReference type="InterPro" id="IPR000644">
    <property type="entry name" value="CBS_dom"/>
</dbReference>
<feature type="domain" description="CBS" evidence="5">
    <location>
        <begin position="338"/>
        <end position="397"/>
    </location>
</feature>
<dbReference type="FunFam" id="3.40.50.1100:FF:000118">
    <property type="entry name" value="Related to CYS4-cystathionine beta-synthase"/>
    <property type="match status" value="1"/>
</dbReference>
<evidence type="ECO:0000256" key="4">
    <source>
        <dbReference type="PROSITE-ProRule" id="PRU00703"/>
    </source>
</evidence>
<name>A0A1G6KS07_NIADE</name>
<dbReference type="OrthoDB" id="9808024at2"/>
<dbReference type="Pfam" id="PF00291">
    <property type="entry name" value="PALP"/>
    <property type="match status" value="1"/>
</dbReference>
<keyword evidence="7" id="KW-1185">Reference proteome</keyword>
<dbReference type="Proteomes" id="UP000198757">
    <property type="component" value="Unassembled WGS sequence"/>
</dbReference>
<dbReference type="FunFam" id="3.40.50.1100:FF:000003">
    <property type="entry name" value="Cystathionine beta-synthase"/>
    <property type="match status" value="1"/>
</dbReference>
<evidence type="ECO:0000313" key="6">
    <source>
        <dbReference type="EMBL" id="SDC33850.1"/>
    </source>
</evidence>
<comment type="cofactor">
    <cofactor evidence="1">
        <name>pyridoxal 5'-phosphate</name>
        <dbReference type="ChEBI" id="CHEBI:597326"/>
    </cofactor>
</comment>
<dbReference type="AlphaFoldDB" id="A0A1G6KS07"/>
<dbReference type="PANTHER" id="PTHR10314">
    <property type="entry name" value="CYSTATHIONINE BETA-SYNTHASE"/>
    <property type="match status" value="1"/>
</dbReference>
<dbReference type="Gene3D" id="3.40.50.1100">
    <property type="match status" value="2"/>
</dbReference>
<dbReference type="STRING" id="1285928.SAMN04487894_10282"/>
<organism evidence="6 7">
    <name type="scientific">Niabella drilacis (strain DSM 25811 / CCM 8410 / CCUG 62505 / LMG 26954 / E90)</name>
    <dbReference type="NCBI Taxonomy" id="1285928"/>
    <lineage>
        <taxon>Bacteria</taxon>
        <taxon>Pseudomonadati</taxon>
        <taxon>Bacteroidota</taxon>
        <taxon>Chitinophagia</taxon>
        <taxon>Chitinophagales</taxon>
        <taxon>Chitinophagaceae</taxon>
        <taxon>Niabella</taxon>
    </lineage>
</organism>
<proteinExistence type="inferred from homology"/>
<dbReference type="GO" id="GO:0009069">
    <property type="term" value="P:serine family amino acid metabolic process"/>
    <property type="evidence" value="ECO:0007669"/>
    <property type="project" value="UniProtKB-ARBA"/>
</dbReference>
<dbReference type="RefSeq" id="WP_090388717.1">
    <property type="nucleotide sequence ID" value="NZ_FMZO01000002.1"/>
</dbReference>
<dbReference type="GO" id="GO:0044272">
    <property type="term" value="P:sulfur compound biosynthetic process"/>
    <property type="evidence" value="ECO:0007669"/>
    <property type="project" value="UniProtKB-ARBA"/>
</dbReference>
<dbReference type="EMBL" id="FMZO01000002">
    <property type="protein sequence ID" value="SDC33850.1"/>
    <property type="molecule type" value="Genomic_DNA"/>
</dbReference>
<protein>
    <submittedName>
        <fullName evidence="6">Cystathionine beta-synthase</fullName>
    </submittedName>
</protein>
<comment type="similarity">
    <text evidence="2">Belongs to the cysteine synthase/cystathionine beta-synthase family.</text>
</comment>
<gene>
    <name evidence="6" type="ORF">SAMN04487894_10282</name>
</gene>
<evidence type="ECO:0000256" key="3">
    <source>
        <dbReference type="ARBA" id="ARBA00022898"/>
    </source>
</evidence>
<dbReference type="InterPro" id="IPR036052">
    <property type="entry name" value="TrpB-like_PALP_sf"/>
</dbReference>
<dbReference type="Pfam" id="PF00571">
    <property type="entry name" value="CBS"/>
    <property type="match status" value="1"/>
</dbReference>
<dbReference type="SUPFAM" id="SSF53686">
    <property type="entry name" value="Tryptophan synthase beta subunit-like PLP-dependent enzymes"/>
    <property type="match status" value="1"/>
</dbReference>
<dbReference type="SMART" id="SM00116">
    <property type="entry name" value="CBS"/>
    <property type="match status" value="1"/>
</dbReference>
<accession>A0A1G6KS07</accession>
<dbReference type="CDD" id="cd01561">
    <property type="entry name" value="CBS_like"/>
    <property type="match status" value="1"/>
</dbReference>
<reference evidence="7" key="1">
    <citation type="submission" date="2016-10" db="EMBL/GenBank/DDBJ databases">
        <authorList>
            <person name="Varghese N."/>
            <person name="Submissions S."/>
        </authorList>
    </citation>
    <scope>NUCLEOTIDE SEQUENCE [LARGE SCALE GENOMIC DNA]</scope>
    <source>
        <strain evidence="7">DSM 25811 / CCM 8410 / LMG 26954 / E90</strain>
    </source>
</reference>
<dbReference type="GO" id="GO:0006534">
    <property type="term" value="P:cysteine metabolic process"/>
    <property type="evidence" value="ECO:0007669"/>
    <property type="project" value="UniProtKB-ARBA"/>
</dbReference>
<dbReference type="SUPFAM" id="SSF54631">
    <property type="entry name" value="CBS-domain pair"/>
    <property type="match status" value="1"/>
</dbReference>
<evidence type="ECO:0000259" key="5">
    <source>
        <dbReference type="PROSITE" id="PS51371"/>
    </source>
</evidence>
<evidence type="ECO:0000256" key="2">
    <source>
        <dbReference type="ARBA" id="ARBA00007103"/>
    </source>
</evidence>